<dbReference type="AlphaFoldDB" id="A0A455VN22"/>
<evidence type="ECO:0000259" key="1">
    <source>
        <dbReference type="Pfam" id="PF16289"/>
    </source>
</evidence>
<feature type="domain" description="DUF4935" evidence="1">
    <location>
        <begin position="12"/>
        <end position="181"/>
    </location>
</feature>
<accession>A0A455VN22</accession>
<protein>
    <recommendedName>
        <fullName evidence="1">DUF4935 domain-containing protein</fullName>
    </recommendedName>
</protein>
<dbReference type="RefSeq" id="WP_006709162.1">
    <property type="nucleotide sequence ID" value="NZ_AP019531.1"/>
</dbReference>
<organism evidence="2 3">
    <name type="scientific">Serratia symbiotica</name>
    <dbReference type="NCBI Taxonomy" id="138074"/>
    <lineage>
        <taxon>Bacteria</taxon>
        <taxon>Pseudomonadati</taxon>
        <taxon>Pseudomonadota</taxon>
        <taxon>Gammaproteobacteria</taxon>
        <taxon>Enterobacterales</taxon>
        <taxon>Yersiniaceae</taxon>
        <taxon>Serratia</taxon>
    </lineage>
</organism>
<evidence type="ECO:0000313" key="3">
    <source>
        <dbReference type="Proteomes" id="UP000324392"/>
    </source>
</evidence>
<dbReference type="InterPro" id="IPR032557">
    <property type="entry name" value="DUF4935"/>
</dbReference>
<reference evidence="2 3" key="1">
    <citation type="submission" date="2019-03" db="EMBL/GenBank/DDBJ databases">
        <title>The genome sequence of Candidatus Serratia symbiotica strain IS.</title>
        <authorList>
            <person name="Nikoh N."/>
            <person name="Koga R."/>
            <person name="Oshima K."/>
            <person name="Hattori M."/>
            <person name="Fukatsu T."/>
        </authorList>
    </citation>
    <scope>NUCLEOTIDE SEQUENCE [LARGE SCALE GENOMIC DNA]</scope>
    <source>
        <strain evidence="2 3">IS</strain>
    </source>
</reference>
<dbReference type="Proteomes" id="UP000324392">
    <property type="component" value="Chromosome"/>
</dbReference>
<name>A0A455VN22_9GAMM</name>
<dbReference type="EMBL" id="AP019531">
    <property type="protein sequence ID" value="BBI92116.1"/>
    <property type="molecule type" value="Genomic_DNA"/>
</dbReference>
<evidence type="ECO:0000313" key="2">
    <source>
        <dbReference type="EMBL" id="BBI92116.1"/>
    </source>
</evidence>
<dbReference type="Pfam" id="PF16289">
    <property type="entry name" value="PIN_12"/>
    <property type="match status" value="1"/>
</dbReference>
<sequence>MMKDINIDFGAITIDNSILMSEGYKFHEGLLAQMSQFKKSPVQVIQPDIIHNEAIKHIEKEIYNARSSIHQAIRSANKQLNINKSDLSRAEELLSVVGTDKEIATKKLNEYYEFIGAEKIDASKYVELSELMDLYFNTHAPFENVKNKKNEFPDAIALLSIDSWADAHDLKVIAVSQDKGWKEFSEDCYRIKVVSSLAEALEIFQPHNKVLSIIYKIREDSLFADKNHILEQIKVKIIDGLDSADIYIEANSLMFLEWDDVFASYISHKLDNDINGSVSVNVVRIDDGLIVLKLGATVKVEVAARFYFSSKDPVDRDYVRLRGYVCKTTESFHTDILLTLSGDFSKDFEEIEVDEIEVVETINEGHFLEVELEWPDEYD</sequence>
<proteinExistence type="predicted"/>
<gene>
    <name evidence="2" type="ORF">SSYIS1_16750</name>
</gene>